<reference evidence="2" key="1">
    <citation type="submission" date="2023-06" db="EMBL/GenBank/DDBJ databases">
        <title>Genome-scale phylogeny and comparative genomics of the fungal order Sordariales.</title>
        <authorList>
            <consortium name="Lawrence Berkeley National Laboratory"/>
            <person name="Hensen N."/>
            <person name="Bonometti L."/>
            <person name="Westerberg I."/>
            <person name="Brannstrom I.O."/>
            <person name="Guillou S."/>
            <person name="Cros-Aarteil S."/>
            <person name="Calhoun S."/>
            <person name="Haridas S."/>
            <person name="Kuo A."/>
            <person name="Mondo S."/>
            <person name="Pangilinan J."/>
            <person name="Riley R."/>
            <person name="LaButti K."/>
            <person name="Andreopoulos B."/>
            <person name="Lipzen A."/>
            <person name="Chen C."/>
            <person name="Yanf M."/>
            <person name="Daum C."/>
            <person name="Ng V."/>
            <person name="Clum A."/>
            <person name="Steindorff A."/>
            <person name="Ohm R."/>
            <person name="Martin F."/>
            <person name="Silar P."/>
            <person name="Natvig D."/>
            <person name="Lalanne C."/>
            <person name="Gautier V."/>
            <person name="Ament-velasquez S.L."/>
            <person name="Kruys A."/>
            <person name="Hutchinson M.I."/>
            <person name="Powell A.J."/>
            <person name="Barry K."/>
            <person name="Miller A.N."/>
            <person name="Grigoriev I.V."/>
            <person name="Debuchy R."/>
            <person name="Gladieux P."/>
            <person name="Thoren M.H."/>
            <person name="Johannesson H."/>
        </authorList>
    </citation>
    <scope>NUCLEOTIDE SEQUENCE</scope>
    <source>
        <strain evidence="2">SMH2392-1A</strain>
    </source>
</reference>
<dbReference type="AlphaFoldDB" id="A0AA40AD36"/>
<evidence type="ECO:0000256" key="1">
    <source>
        <dbReference type="SAM" id="MobiDB-lite"/>
    </source>
</evidence>
<dbReference type="EMBL" id="JAUIRO010000005">
    <property type="protein sequence ID" value="KAK0713612.1"/>
    <property type="molecule type" value="Genomic_DNA"/>
</dbReference>
<proteinExistence type="predicted"/>
<accession>A0AA40AD36</accession>
<sequence length="173" mass="18797">MNRPETQVPDGRRPQAAGARLVIIDLTGDSDGSDASPPPPRRAAAKIESDDSDASPSPPPRAAAAYFDLTLDDDGNNIVNPPQPPMIVNPEPAHVPRPPARARKAYNRGRGEELEYLCSGCNEELGYEFSEEEDERYDRGEGPPLPDMDRHLFAPIECGHVGSPYTYTVASDT</sequence>
<name>A0AA40AD36_9PEZI</name>
<gene>
    <name evidence="2" type="ORF">B0T26DRAFT_677924</name>
</gene>
<evidence type="ECO:0000313" key="3">
    <source>
        <dbReference type="Proteomes" id="UP001172101"/>
    </source>
</evidence>
<feature type="compositionally biased region" description="Pro residues" evidence="1">
    <location>
        <begin position="81"/>
        <end position="99"/>
    </location>
</feature>
<comment type="caution">
    <text evidence="2">The sequence shown here is derived from an EMBL/GenBank/DDBJ whole genome shotgun (WGS) entry which is preliminary data.</text>
</comment>
<organism evidence="2 3">
    <name type="scientific">Lasiosphaeria miniovina</name>
    <dbReference type="NCBI Taxonomy" id="1954250"/>
    <lineage>
        <taxon>Eukaryota</taxon>
        <taxon>Fungi</taxon>
        <taxon>Dikarya</taxon>
        <taxon>Ascomycota</taxon>
        <taxon>Pezizomycotina</taxon>
        <taxon>Sordariomycetes</taxon>
        <taxon>Sordariomycetidae</taxon>
        <taxon>Sordariales</taxon>
        <taxon>Lasiosphaeriaceae</taxon>
        <taxon>Lasiosphaeria</taxon>
    </lineage>
</organism>
<protein>
    <submittedName>
        <fullName evidence="2">Uncharacterized protein</fullName>
    </submittedName>
</protein>
<feature type="region of interest" description="Disordered" evidence="1">
    <location>
        <begin position="129"/>
        <end position="151"/>
    </location>
</feature>
<dbReference type="GeneID" id="85323431"/>
<feature type="region of interest" description="Disordered" evidence="1">
    <location>
        <begin position="25"/>
        <end position="102"/>
    </location>
</feature>
<dbReference type="Proteomes" id="UP001172101">
    <property type="component" value="Unassembled WGS sequence"/>
</dbReference>
<feature type="compositionally biased region" description="Basic and acidic residues" evidence="1">
    <location>
        <begin position="136"/>
        <end position="151"/>
    </location>
</feature>
<evidence type="ECO:0000313" key="2">
    <source>
        <dbReference type="EMBL" id="KAK0713612.1"/>
    </source>
</evidence>
<keyword evidence="3" id="KW-1185">Reference proteome</keyword>
<dbReference type="RefSeq" id="XP_060294935.1">
    <property type="nucleotide sequence ID" value="XM_060440161.1"/>
</dbReference>